<dbReference type="PANTHER" id="PTHR10270">
    <property type="entry name" value="SOX TRANSCRIPTION FACTOR"/>
    <property type="match status" value="1"/>
</dbReference>
<dbReference type="Gene3D" id="1.10.30.10">
    <property type="entry name" value="High mobility group box domain"/>
    <property type="match status" value="1"/>
</dbReference>
<feature type="compositionally biased region" description="Acidic residues" evidence="4">
    <location>
        <begin position="175"/>
        <end position="185"/>
    </location>
</feature>
<feature type="region of interest" description="Disordered" evidence="4">
    <location>
        <begin position="150"/>
        <end position="185"/>
    </location>
</feature>
<sequence>MPKAKSNSLLPSANYPPPYPTAFLNAIDTSLPLSNFSTSSQILIPILPGVPYILTLTLEELLVPKLNISGKIPRPQNAWMLFRKDFTAGTKFLTRNDNKKLRMQDISTLASHSWRQQPSEVKQFFEILRMAAKETHNLYYPNYQYRPEKKLKKNTPVGKENEKREKMFRTFTDPMQEENFSDSMP</sequence>
<dbReference type="GO" id="GO:0030154">
    <property type="term" value="P:cell differentiation"/>
    <property type="evidence" value="ECO:0007669"/>
    <property type="project" value="TreeGrafter"/>
</dbReference>
<comment type="caution">
    <text evidence="6">The sequence shown here is derived from an EMBL/GenBank/DDBJ whole genome shotgun (WGS) entry which is preliminary data.</text>
</comment>
<keyword evidence="1 3" id="KW-0238">DNA-binding</keyword>
<keyword evidence="3" id="KW-0539">Nucleus</keyword>
<dbReference type="EMBL" id="CAMKVN010000701">
    <property type="protein sequence ID" value="CAI2170448.1"/>
    <property type="molecule type" value="Genomic_DNA"/>
</dbReference>
<feature type="domain" description="HMG box" evidence="5">
    <location>
        <begin position="72"/>
        <end position="144"/>
    </location>
</feature>
<evidence type="ECO:0000256" key="3">
    <source>
        <dbReference type="PROSITE-ProRule" id="PRU00267"/>
    </source>
</evidence>
<dbReference type="InterPro" id="IPR050140">
    <property type="entry name" value="SRY-related_HMG-box_TF-like"/>
</dbReference>
<name>A0A9W4SKP7_9GLOM</name>
<dbReference type="GO" id="GO:0001228">
    <property type="term" value="F:DNA-binding transcription activator activity, RNA polymerase II-specific"/>
    <property type="evidence" value="ECO:0007669"/>
    <property type="project" value="TreeGrafter"/>
</dbReference>
<gene>
    <name evidence="6" type="ORF">FWILDA_LOCUS4588</name>
</gene>
<keyword evidence="2" id="KW-0804">Transcription</keyword>
<dbReference type="InterPro" id="IPR036910">
    <property type="entry name" value="HMG_box_dom_sf"/>
</dbReference>
<dbReference type="Proteomes" id="UP001153678">
    <property type="component" value="Unassembled WGS sequence"/>
</dbReference>
<proteinExistence type="predicted"/>
<accession>A0A9W4SKP7</accession>
<dbReference type="AlphaFoldDB" id="A0A9W4SKP7"/>
<protein>
    <submittedName>
        <fullName evidence="6">16159_t:CDS:1</fullName>
    </submittedName>
</protein>
<dbReference type="CDD" id="cd01389">
    <property type="entry name" value="HMG-box_ROX1-like"/>
    <property type="match status" value="1"/>
</dbReference>
<feature type="compositionally biased region" description="Basic and acidic residues" evidence="4">
    <location>
        <begin position="159"/>
        <end position="168"/>
    </location>
</feature>
<dbReference type="GO" id="GO:0005634">
    <property type="term" value="C:nucleus"/>
    <property type="evidence" value="ECO:0007669"/>
    <property type="project" value="UniProtKB-UniRule"/>
</dbReference>
<organism evidence="6 7">
    <name type="scientific">Funneliformis geosporum</name>
    <dbReference type="NCBI Taxonomy" id="1117311"/>
    <lineage>
        <taxon>Eukaryota</taxon>
        <taxon>Fungi</taxon>
        <taxon>Fungi incertae sedis</taxon>
        <taxon>Mucoromycota</taxon>
        <taxon>Glomeromycotina</taxon>
        <taxon>Glomeromycetes</taxon>
        <taxon>Glomerales</taxon>
        <taxon>Glomeraceae</taxon>
        <taxon>Funneliformis</taxon>
    </lineage>
</organism>
<dbReference type="GO" id="GO:0000978">
    <property type="term" value="F:RNA polymerase II cis-regulatory region sequence-specific DNA binding"/>
    <property type="evidence" value="ECO:0007669"/>
    <property type="project" value="TreeGrafter"/>
</dbReference>
<dbReference type="PANTHER" id="PTHR10270:SF161">
    <property type="entry name" value="SEX-DETERMINING REGION Y PROTEIN"/>
    <property type="match status" value="1"/>
</dbReference>
<dbReference type="InterPro" id="IPR009071">
    <property type="entry name" value="HMG_box_dom"/>
</dbReference>
<dbReference type="OrthoDB" id="6247875at2759"/>
<dbReference type="SMART" id="SM00398">
    <property type="entry name" value="HMG"/>
    <property type="match status" value="1"/>
</dbReference>
<evidence type="ECO:0000256" key="1">
    <source>
        <dbReference type="ARBA" id="ARBA00023125"/>
    </source>
</evidence>
<dbReference type="Pfam" id="PF00505">
    <property type="entry name" value="HMG_box"/>
    <property type="match status" value="1"/>
</dbReference>
<evidence type="ECO:0000313" key="6">
    <source>
        <dbReference type="EMBL" id="CAI2170448.1"/>
    </source>
</evidence>
<dbReference type="SUPFAM" id="SSF47095">
    <property type="entry name" value="HMG-box"/>
    <property type="match status" value="1"/>
</dbReference>
<keyword evidence="7" id="KW-1185">Reference proteome</keyword>
<evidence type="ECO:0000256" key="2">
    <source>
        <dbReference type="ARBA" id="ARBA00023163"/>
    </source>
</evidence>
<evidence type="ECO:0000256" key="4">
    <source>
        <dbReference type="SAM" id="MobiDB-lite"/>
    </source>
</evidence>
<dbReference type="PROSITE" id="PS50118">
    <property type="entry name" value="HMG_BOX_2"/>
    <property type="match status" value="1"/>
</dbReference>
<feature type="DNA-binding region" description="HMG box" evidence="3">
    <location>
        <begin position="72"/>
        <end position="144"/>
    </location>
</feature>
<evidence type="ECO:0000313" key="7">
    <source>
        <dbReference type="Proteomes" id="UP001153678"/>
    </source>
</evidence>
<evidence type="ECO:0000259" key="5">
    <source>
        <dbReference type="PROSITE" id="PS50118"/>
    </source>
</evidence>
<reference evidence="6" key="1">
    <citation type="submission" date="2022-08" db="EMBL/GenBank/DDBJ databases">
        <authorList>
            <person name="Kallberg Y."/>
            <person name="Tangrot J."/>
            <person name="Rosling A."/>
        </authorList>
    </citation>
    <scope>NUCLEOTIDE SEQUENCE</scope>
    <source>
        <strain evidence="6">Wild A</strain>
    </source>
</reference>